<comment type="catalytic activity">
    <reaction evidence="6">
        <text>(6S)-NADPHX + ADP = AMP + phosphate + NADPH + H(+)</text>
        <dbReference type="Rhea" id="RHEA:32235"/>
        <dbReference type="ChEBI" id="CHEBI:15378"/>
        <dbReference type="ChEBI" id="CHEBI:43474"/>
        <dbReference type="ChEBI" id="CHEBI:57783"/>
        <dbReference type="ChEBI" id="CHEBI:64076"/>
        <dbReference type="ChEBI" id="CHEBI:456215"/>
        <dbReference type="ChEBI" id="CHEBI:456216"/>
        <dbReference type="EC" id="4.2.1.136"/>
    </reaction>
</comment>
<dbReference type="InterPro" id="IPR000631">
    <property type="entry name" value="CARKD"/>
</dbReference>
<proteinExistence type="inferred from homology"/>
<dbReference type="HAMAP" id="MF_01965">
    <property type="entry name" value="NADHX_dehydratase"/>
    <property type="match status" value="1"/>
</dbReference>
<dbReference type="InterPro" id="IPR017953">
    <property type="entry name" value="Carbohydrate_kinase_pred_CS"/>
</dbReference>
<dbReference type="GO" id="GO:0052855">
    <property type="term" value="F:ADP-dependent NAD(P)H-hydrate dehydratase activity"/>
    <property type="evidence" value="ECO:0007669"/>
    <property type="project" value="UniProtKB-UniRule"/>
</dbReference>
<dbReference type="PROSITE" id="PS51383">
    <property type="entry name" value="YJEF_C_3"/>
    <property type="match status" value="1"/>
</dbReference>
<dbReference type="Proteomes" id="UP000824091">
    <property type="component" value="Unassembled WGS sequence"/>
</dbReference>
<gene>
    <name evidence="6" type="primary">nnrD</name>
    <name evidence="8" type="ORF">IAD16_06340</name>
</gene>
<evidence type="ECO:0000256" key="2">
    <source>
        <dbReference type="ARBA" id="ARBA00022840"/>
    </source>
</evidence>
<keyword evidence="1 6" id="KW-0547">Nucleotide-binding</keyword>
<feature type="binding site" evidence="6">
    <location>
        <position position="96"/>
    </location>
    <ligand>
        <name>(6S)-NADPHX</name>
        <dbReference type="ChEBI" id="CHEBI:64076"/>
    </ligand>
</feature>
<organism evidence="8 9">
    <name type="scientific">Candidatus Fimisoma avicola</name>
    <dbReference type="NCBI Taxonomy" id="2840826"/>
    <lineage>
        <taxon>Bacteria</taxon>
        <taxon>Bacillati</taxon>
        <taxon>Bacillota</taxon>
        <taxon>Clostridia</taxon>
        <taxon>Eubacteriales</taxon>
        <taxon>Candidatus Fimisoma</taxon>
    </lineage>
</organism>
<comment type="catalytic activity">
    <reaction evidence="6">
        <text>(6S)-NADHX + ADP = AMP + phosphate + NADH + H(+)</text>
        <dbReference type="Rhea" id="RHEA:32223"/>
        <dbReference type="ChEBI" id="CHEBI:15378"/>
        <dbReference type="ChEBI" id="CHEBI:43474"/>
        <dbReference type="ChEBI" id="CHEBI:57945"/>
        <dbReference type="ChEBI" id="CHEBI:64074"/>
        <dbReference type="ChEBI" id="CHEBI:456215"/>
        <dbReference type="ChEBI" id="CHEBI:456216"/>
        <dbReference type="EC" id="4.2.1.136"/>
    </reaction>
</comment>
<dbReference type="GO" id="GO:0046496">
    <property type="term" value="P:nicotinamide nucleotide metabolic process"/>
    <property type="evidence" value="ECO:0007669"/>
    <property type="project" value="UniProtKB-UniRule"/>
</dbReference>
<feature type="binding site" evidence="6">
    <location>
        <position position="38"/>
    </location>
    <ligand>
        <name>(6S)-NADPHX</name>
        <dbReference type="ChEBI" id="CHEBI:64076"/>
    </ligand>
</feature>
<sequence length="301" mass="31428">MITEDLVKTIIGKRNREIHKGDCGRILISAGSRGMAGAAVLSATAALRAGSGLVQMAIPDEIFPIVQTGIPEATCLSRDFTKIDLGRFDAAAAGPGMGEGEESVRSVLYLIENFGGPLVLDADALNIIAHRDLFEKLRQRKPGTTVITPHAGEAKRLLGRDGSMESRQAAMTENAGMQTAMTETERHKMAKDLRQKTGAITILKGHGTLVALNDDEAYTNTTGNPGMATAGSGDVLTGIITSLAGQKKPSGQRITAAEAAICGVFIHGMAGDLAAESMGEYGLIAGDIAYHTALALKKISG</sequence>
<keyword evidence="3 6" id="KW-0521">NADP</keyword>
<accession>A0A9D1I4W7</accession>
<evidence type="ECO:0000256" key="5">
    <source>
        <dbReference type="ARBA" id="ARBA00023239"/>
    </source>
</evidence>
<evidence type="ECO:0000256" key="1">
    <source>
        <dbReference type="ARBA" id="ARBA00022741"/>
    </source>
</evidence>
<feature type="binding site" evidence="6">
    <location>
        <begin position="204"/>
        <end position="208"/>
    </location>
    <ligand>
        <name>AMP</name>
        <dbReference type="ChEBI" id="CHEBI:456215"/>
    </ligand>
</feature>
<keyword evidence="5 6" id="KW-0456">Lyase</keyword>
<dbReference type="InterPro" id="IPR029056">
    <property type="entry name" value="Ribokinase-like"/>
</dbReference>
<dbReference type="GO" id="GO:0110051">
    <property type="term" value="P:metabolite repair"/>
    <property type="evidence" value="ECO:0007669"/>
    <property type="project" value="TreeGrafter"/>
</dbReference>
<dbReference type="Pfam" id="PF01256">
    <property type="entry name" value="Carb_kinase"/>
    <property type="match status" value="1"/>
</dbReference>
<comment type="function">
    <text evidence="6">Catalyzes the dehydration of the S-form of NAD(P)HX at the expense of ADP, which is converted to AMP. Together with NAD(P)HX epimerase, which catalyzes the epimerization of the S- and R-forms, the enzyme allows the repair of both epimers of NAD(P)HX, a damaged form of NAD(P)H that is a result of enzymatic or heat-dependent hydration.</text>
</comment>
<feature type="domain" description="YjeF C-terminal" evidence="7">
    <location>
        <begin position="3"/>
        <end position="299"/>
    </location>
</feature>
<dbReference type="Gene3D" id="3.40.1190.20">
    <property type="match status" value="1"/>
</dbReference>
<reference evidence="8" key="2">
    <citation type="journal article" date="2021" name="PeerJ">
        <title>Extensive microbial diversity within the chicken gut microbiome revealed by metagenomics and culture.</title>
        <authorList>
            <person name="Gilroy R."/>
            <person name="Ravi A."/>
            <person name="Getino M."/>
            <person name="Pursley I."/>
            <person name="Horton D.L."/>
            <person name="Alikhan N.F."/>
            <person name="Baker D."/>
            <person name="Gharbi K."/>
            <person name="Hall N."/>
            <person name="Watson M."/>
            <person name="Adriaenssens E.M."/>
            <person name="Foster-Nyarko E."/>
            <person name="Jarju S."/>
            <person name="Secka A."/>
            <person name="Antonio M."/>
            <person name="Oren A."/>
            <person name="Chaudhuri R.R."/>
            <person name="La Ragione R."/>
            <person name="Hildebrand F."/>
            <person name="Pallen M.J."/>
        </authorList>
    </citation>
    <scope>NUCLEOTIDE SEQUENCE</scope>
    <source>
        <strain evidence="8">11300</strain>
    </source>
</reference>
<dbReference type="GO" id="GO:0005524">
    <property type="term" value="F:ATP binding"/>
    <property type="evidence" value="ECO:0007669"/>
    <property type="project" value="UniProtKB-KW"/>
</dbReference>
<protein>
    <recommendedName>
        <fullName evidence="6">ADP-dependent (S)-NAD(P)H-hydrate dehydratase</fullName>
        <ecNumber evidence="6">4.2.1.136</ecNumber>
    </recommendedName>
    <alternativeName>
        <fullName evidence="6">ADP-dependent NAD(P)HX dehydratase</fullName>
    </alternativeName>
</protein>
<dbReference type="CDD" id="cd01171">
    <property type="entry name" value="YXKO-related"/>
    <property type="match status" value="1"/>
</dbReference>
<feature type="binding site" evidence="6">
    <location>
        <position position="233"/>
    </location>
    <ligand>
        <name>AMP</name>
        <dbReference type="ChEBI" id="CHEBI:456215"/>
    </ligand>
</feature>
<evidence type="ECO:0000256" key="6">
    <source>
        <dbReference type="HAMAP-Rule" id="MF_01965"/>
    </source>
</evidence>
<evidence type="ECO:0000313" key="8">
    <source>
        <dbReference type="EMBL" id="HIU27977.1"/>
    </source>
</evidence>
<evidence type="ECO:0000256" key="4">
    <source>
        <dbReference type="ARBA" id="ARBA00023027"/>
    </source>
</evidence>
<dbReference type="PANTHER" id="PTHR12592:SF0">
    <property type="entry name" value="ATP-DEPENDENT (S)-NAD(P)H-HYDRATE DEHYDRATASE"/>
    <property type="match status" value="1"/>
</dbReference>
<comment type="cofactor">
    <cofactor evidence="6">
        <name>Mg(2+)</name>
        <dbReference type="ChEBI" id="CHEBI:18420"/>
    </cofactor>
</comment>
<dbReference type="PROSITE" id="PS01050">
    <property type="entry name" value="YJEF_C_2"/>
    <property type="match status" value="1"/>
</dbReference>
<comment type="caution">
    <text evidence="8">The sequence shown here is derived from an EMBL/GenBank/DDBJ whole genome shotgun (WGS) entry which is preliminary data.</text>
</comment>
<comment type="subunit">
    <text evidence="6">Homotetramer.</text>
</comment>
<name>A0A9D1I4W7_9FIRM</name>
<keyword evidence="2 6" id="KW-0067">ATP-binding</keyword>
<dbReference type="GO" id="GO:0052856">
    <property type="term" value="F:NAD(P)HX epimerase activity"/>
    <property type="evidence" value="ECO:0007669"/>
    <property type="project" value="TreeGrafter"/>
</dbReference>
<evidence type="ECO:0000259" key="7">
    <source>
        <dbReference type="PROSITE" id="PS51383"/>
    </source>
</evidence>
<dbReference type="NCBIfam" id="TIGR00196">
    <property type="entry name" value="yjeF_cterm"/>
    <property type="match status" value="1"/>
</dbReference>
<comment type="similarity">
    <text evidence="6">Belongs to the NnrD/CARKD family.</text>
</comment>
<dbReference type="EC" id="4.2.1.136" evidence="6"/>
<evidence type="ECO:0000313" key="9">
    <source>
        <dbReference type="Proteomes" id="UP000824091"/>
    </source>
</evidence>
<dbReference type="EMBL" id="DVMO01000092">
    <property type="protein sequence ID" value="HIU27977.1"/>
    <property type="molecule type" value="Genomic_DNA"/>
</dbReference>
<evidence type="ECO:0000256" key="3">
    <source>
        <dbReference type="ARBA" id="ARBA00022857"/>
    </source>
</evidence>
<dbReference type="SUPFAM" id="SSF53613">
    <property type="entry name" value="Ribokinase-like"/>
    <property type="match status" value="1"/>
</dbReference>
<feature type="binding site" evidence="6">
    <location>
        <position position="234"/>
    </location>
    <ligand>
        <name>(6S)-NADPHX</name>
        <dbReference type="ChEBI" id="CHEBI:64076"/>
    </ligand>
</feature>
<feature type="binding site" evidence="6">
    <location>
        <position position="150"/>
    </location>
    <ligand>
        <name>(6S)-NADPHX</name>
        <dbReference type="ChEBI" id="CHEBI:64076"/>
    </ligand>
</feature>
<keyword evidence="4 6" id="KW-0520">NAD</keyword>
<dbReference type="AlphaFoldDB" id="A0A9D1I4W7"/>
<reference evidence="8" key="1">
    <citation type="submission" date="2020-10" db="EMBL/GenBank/DDBJ databases">
        <authorList>
            <person name="Gilroy R."/>
        </authorList>
    </citation>
    <scope>NUCLEOTIDE SEQUENCE</scope>
    <source>
        <strain evidence="8">11300</strain>
    </source>
</reference>
<dbReference type="PANTHER" id="PTHR12592">
    <property type="entry name" value="ATP-DEPENDENT (S)-NAD(P)H-HYDRATE DEHYDRATASE FAMILY MEMBER"/>
    <property type="match status" value="1"/>
</dbReference>